<accession>A0A8S9MQU4</accession>
<evidence type="ECO:0000313" key="2">
    <source>
        <dbReference type="Proteomes" id="UP000712600"/>
    </source>
</evidence>
<name>A0A8S9MQU4_BRACR</name>
<dbReference type="EMBL" id="QGKX02002183">
    <property type="protein sequence ID" value="KAF3486295.1"/>
    <property type="molecule type" value="Genomic_DNA"/>
</dbReference>
<dbReference type="AlphaFoldDB" id="A0A8S9MQU4"/>
<sequence length="140" mass="16609">MAKRGDGVVTRWQREGRRGRPMATRGVWFPDGNERDGVVVRWRREREKAWSLRTMRQRWCGRSSAMSERERDGVHRRLRCLAMYEDLPIVRLSPSFDTRYIFELAFQFHRFEVNQHPIAKVMLVLLKSGTSASREEAVED</sequence>
<comment type="caution">
    <text evidence="1">The sequence shown here is derived from an EMBL/GenBank/DDBJ whole genome shotgun (WGS) entry which is preliminary data.</text>
</comment>
<gene>
    <name evidence="1" type="ORF">F2Q69_00052973</name>
</gene>
<organism evidence="1 2">
    <name type="scientific">Brassica cretica</name>
    <name type="common">Mustard</name>
    <dbReference type="NCBI Taxonomy" id="69181"/>
    <lineage>
        <taxon>Eukaryota</taxon>
        <taxon>Viridiplantae</taxon>
        <taxon>Streptophyta</taxon>
        <taxon>Embryophyta</taxon>
        <taxon>Tracheophyta</taxon>
        <taxon>Spermatophyta</taxon>
        <taxon>Magnoliopsida</taxon>
        <taxon>eudicotyledons</taxon>
        <taxon>Gunneridae</taxon>
        <taxon>Pentapetalae</taxon>
        <taxon>rosids</taxon>
        <taxon>malvids</taxon>
        <taxon>Brassicales</taxon>
        <taxon>Brassicaceae</taxon>
        <taxon>Brassiceae</taxon>
        <taxon>Brassica</taxon>
    </lineage>
</organism>
<dbReference type="Proteomes" id="UP000712600">
    <property type="component" value="Unassembled WGS sequence"/>
</dbReference>
<evidence type="ECO:0000313" key="1">
    <source>
        <dbReference type="EMBL" id="KAF3486295.1"/>
    </source>
</evidence>
<protein>
    <submittedName>
        <fullName evidence="1">Uncharacterized protein</fullName>
    </submittedName>
</protein>
<reference evidence="1" key="1">
    <citation type="submission" date="2019-12" db="EMBL/GenBank/DDBJ databases">
        <title>Genome sequencing and annotation of Brassica cretica.</title>
        <authorList>
            <person name="Studholme D.J."/>
            <person name="Sarris P."/>
        </authorList>
    </citation>
    <scope>NUCLEOTIDE SEQUENCE</scope>
    <source>
        <strain evidence="1">PFS-109/04</strain>
        <tissue evidence="1">Leaf</tissue>
    </source>
</reference>
<proteinExistence type="predicted"/>